<dbReference type="GO" id="GO:0006412">
    <property type="term" value="P:translation"/>
    <property type="evidence" value="ECO:0007669"/>
    <property type="project" value="UniProtKB-UniRule"/>
</dbReference>
<dbReference type="HAMAP" id="MF_01310">
    <property type="entry name" value="Ribosomal_uS11"/>
    <property type="match status" value="1"/>
</dbReference>
<feature type="region of interest" description="Disordered" evidence="9">
    <location>
        <begin position="104"/>
        <end position="124"/>
    </location>
</feature>
<dbReference type="GO" id="GO:0019843">
    <property type="term" value="F:rRNA binding"/>
    <property type="evidence" value="ECO:0007669"/>
    <property type="project" value="UniProtKB-UniRule"/>
</dbReference>
<keyword evidence="6 7" id="KW-0687">Ribonucleoprotein</keyword>
<dbReference type="GO" id="GO:0005840">
    <property type="term" value="C:ribosome"/>
    <property type="evidence" value="ECO:0007669"/>
    <property type="project" value="UniProtKB-KW"/>
</dbReference>
<comment type="function">
    <text evidence="7">Located on the platform of the 30S subunit.</text>
</comment>
<dbReference type="HOGENOM" id="CLU_072439_6_1_2"/>
<name>D7DRW6_METV3</name>
<evidence type="ECO:0000256" key="4">
    <source>
        <dbReference type="ARBA" id="ARBA00022884"/>
    </source>
</evidence>
<evidence type="ECO:0000313" key="11">
    <source>
        <dbReference type="Proteomes" id="UP000007722"/>
    </source>
</evidence>
<keyword evidence="4 7" id="KW-0694">RNA-binding</keyword>
<evidence type="ECO:0000256" key="3">
    <source>
        <dbReference type="ARBA" id="ARBA00022730"/>
    </source>
</evidence>
<dbReference type="InterPro" id="IPR019961">
    <property type="entry name" value="Ribosomal_uS11_archaeal"/>
</dbReference>
<dbReference type="EMBL" id="CP002057">
    <property type="protein sequence ID" value="ADI35876.1"/>
    <property type="molecule type" value="Genomic_DNA"/>
</dbReference>
<keyword evidence="5 7" id="KW-0689">Ribosomal protein</keyword>
<dbReference type="OrthoDB" id="12054at2157"/>
<evidence type="ECO:0000256" key="6">
    <source>
        <dbReference type="ARBA" id="ARBA00023274"/>
    </source>
</evidence>
<evidence type="ECO:0000313" key="10">
    <source>
        <dbReference type="EMBL" id="ADI35876.1"/>
    </source>
</evidence>
<evidence type="ECO:0000256" key="8">
    <source>
        <dbReference type="RuleBase" id="RU003629"/>
    </source>
</evidence>
<evidence type="ECO:0000256" key="1">
    <source>
        <dbReference type="ARBA" id="ARBA00006194"/>
    </source>
</evidence>
<reference evidence="10 11" key="1">
    <citation type="submission" date="2010-05" db="EMBL/GenBank/DDBJ databases">
        <title>Complete sequence of Methanococcus voltae A3.</title>
        <authorList>
            <consortium name="US DOE Joint Genome Institute"/>
            <person name="Lucas S."/>
            <person name="Copeland A."/>
            <person name="Lapidus A."/>
            <person name="Cheng J.-F."/>
            <person name="Bruce D."/>
            <person name="Goodwin L."/>
            <person name="Pitluck S."/>
            <person name="Lowry S."/>
            <person name="Clum A."/>
            <person name="Land M."/>
            <person name="Hauser L."/>
            <person name="Kyrpides N."/>
            <person name="Mikhailova N."/>
            <person name="Whitman W.B."/>
            <person name="Woyke T."/>
        </authorList>
    </citation>
    <scope>NUCLEOTIDE SEQUENCE [LARGE SCALE GENOMIC DNA]</scope>
    <source>
        <strain evidence="11">ATCC BAA-1334 / A3</strain>
    </source>
</reference>
<dbReference type="AlphaFoldDB" id="D7DRW6"/>
<dbReference type="GO" id="GO:1990904">
    <property type="term" value="C:ribonucleoprotein complex"/>
    <property type="evidence" value="ECO:0007669"/>
    <property type="project" value="UniProtKB-KW"/>
</dbReference>
<dbReference type="Proteomes" id="UP000007722">
    <property type="component" value="Chromosome"/>
</dbReference>
<dbReference type="GO" id="GO:0003735">
    <property type="term" value="F:structural constituent of ribosome"/>
    <property type="evidence" value="ECO:0007669"/>
    <property type="project" value="UniProtKB-UniRule"/>
</dbReference>
<dbReference type="SUPFAM" id="SSF53137">
    <property type="entry name" value="Translational machinery components"/>
    <property type="match status" value="1"/>
</dbReference>
<dbReference type="FunFam" id="3.30.420.80:FF:000007">
    <property type="entry name" value="30S ribosomal protein S11"/>
    <property type="match status" value="1"/>
</dbReference>
<dbReference type="InterPro" id="IPR001971">
    <property type="entry name" value="Ribosomal_uS11"/>
</dbReference>
<comment type="similarity">
    <text evidence="1 7 8">Belongs to the universal ribosomal protein uS11 family.</text>
</comment>
<comment type="subunit">
    <text evidence="2 7">Part of the 30S ribosomal subunit.</text>
</comment>
<protein>
    <recommendedName>
        <fullName evidence="7">Small ribosomal subunit protein uS11</fullName>
    </recommendedName>
</protein>
<dbReference type="PANTHER" id="PTHR11759">
    <property type="entry name" value="40S RIBOSOMAL PROTEIN S14/30S RIBOSOMAL PROTEIN S11"/>
    <property type="match status" value="1"/>
</dbReference>
<accession>D7DRW6</accession>
<keyword evidence="11" id="KW-1185">Reference proteome</keyword>
<dbReference type="STRING" id="456320.Mvol_0216"/>
<dbReference type="Pfam" id="PF00411">
    <property type="entry name" value="Ribosomal_S11"/>
    <property type="match status" value="1"/>
</dbReference>
<dbReference type="eggNOG" id="arCOG04240">
    <property type="taxonomic scope" value="Archaea"/>
</dbReference>
<keyword evidence="3 7" id="KW-0699">rRNA-binding</keyword>
<dbReference type="InParanoid" id="D7DRW6"/>
<dbReference type="NCBIfam" id="TIGR03628">
    <property type="entry name" value="arch_S11P"/>
    <property type="match status" value="1"/>
</dbReference>
<dbReference type="FunCoup" id="D7DRW6">
    <property type="interactions" value="162"/>
</dbReference>
<dbReference type="InterPro" id="IPR018102">
    <property type="entry name" value="Ribosomal_uS11_CS"/>
</dbReference>
<organism evidence="10 11">
    <name type="scientific">Methanococcus voltae (strain ATCC BAA-1334 / A3)</name>
    <dbReference type="NCBI Taxonomy" id="456320"/>
    <lineage>
        <taxon>Archaea</taxon>
        <taxon>Methanobacteriati</taxon>
        <taxon>Methanobacteriota</taxon>
        <taxon>Methanomada group</taxon>
        <taxon>Methanococci</taxon>
        <taxon>Methanococcales</taxon>
        <taxon>Methanococcaceae</taxon>
        <taxon>Methanococcus</taxon>
    </lineage>
</organism>
<proteinExistence type="inferred from homology"/>
<evidence type="ECO:0000256" key="5">
    <source>
        <dbReference type="ARBA" id="ARBA00022980"/>
    </source>
</evidence>
<dbReference type="PROSITE" id="PS00054">
    <property type="entry name" value="RIBOSOMAL_S11"/>
    <property type="match status" value="1"/>
</dbReference>
<evidence type="ECO:0000256" key="2">
    <source>
        <dbReference type="ARBA" id="ARBA00011458"/>
    </source>
</evidence>
<dbReference type="NCBIfam" id="NF007176">
    <property type="entry name" value="PRK09607.1"/>
    <property type="match status" value="1"/>
</dbReference>
<dbReference type="InterPro" id="IPR036967">
    <property type="entry name" value="Ribosomal_uS11_sf"/>
</dbReference>
<dbReference type="KEGG" id="mvo:Mvol_0216"/>
<dbReference type="Gene3D" id="3.30.420.80">
    <property type="entry name" value="Ribosomal protein S11"/>
    <property type="match status" value="1"/>
</dbReference>
<evidence type="ECO:0000256" key="9">
    <source>
        <dbReference type="SAM" id="MobiDB-lite"/>
    </source>
</evidence>
<gene>
    <name evidence="7" type="primary">rps11</name>
    <name evidence="10" type="ordered locus">Mvol_0216</name>
</gene>
<sequence length="124" mass="13353">MSQKWGVVHIYASYNNTILHVTDVTGSETIAKVSGGMIVRNQRDESSPYAAMQAAFKIADLIRDKGIDHVHVKVRGAGGQKSKNPGPGAQAAIRALSRAGIRIGRIEDATPIPHDGTTPKRKNR</sequence>
<dbReference type="PIRSF" id="PIRSF002131">
    <property type="entry name" value="Ribosomal_S11"/>
    <property type="match status" value="1"/>
</dbReference>
<evidence type="ECO:0000256" key="7">
    <source>
        <dbReference type="HAMAP-Rule" id="MF_01310"/>
    </source>
</evidence>